<dbReference type="PANTHER" id="PTHR30558:SF3">
    <property type="entry name" value="BIOPOLYMER TRANSPORT PROTEIN EXBD-RELATED"/>
    <property type="match status" value="1"/>
</dbReference>
<keyword evidence="7" id="KW-0813">Transport</keyword>
<sequence>MKTFRRQPVSVNTGSMADIAFLLLIFFLVSTTISAEKGILRQLPPYCEDPKTCELDIKDRNLLEISLNYKDEILISNSSVKLNDVPKIVKSFIDNNGLSQCDYCQGKQFPKYSEHPKKAVIFLNFDSLTSYKAYIEVQDQIAKAYNAIRQAYAINRFNKSLGQLDKAEMQVITQNYPIRVYEVNPNTSQ</sequence>
<gene>
    <name evidence="8" type="ORF">J4050_13650</name>
</gene>
<evidence type="ECO:0000256" key="3">
    <source>
        <dbReference type="ARBA" id="ARBA00022475"/>
    </source>
</evidence>
<comment type="caution">
    <text evidence="8">The sequence shown here is derived from an EMBL/GenBank/DDBJ whole genome shotgun (WGS) entry which is preliminary data.</text>
</comment>
<keyword evidence="6" id="KW-0472">Membrane</keyword>
<name>A0ABS3T4X5_9FLAO</name>
<keyword evidence="4 7" id="KW-0812">Transmembrane</keyword>
<accession>A0ABS3T4X5</accession>
<evidence type="ECO:0000256" key="1">
    <source>
        <dbReference type="ARBA" id="ARBA00004162"/>
    </source>
</evidence>
<evidence type="ECO:0000256" key="7">
    <source>
        <dbReference type="RuleBase" id="RU003879"/>
    </source>
</evidence>
<keyword evidence="9" id="KW-1185">Reference proteome</keyword>
<comment type="similarity">
    <text evidence="2 7">Belongs to the ExbD/TolR family.</text>
</comment>
<dbReference type="Pfam" id="PF02472">
    <property type="entry name" value="ExbD"/>
    <property type="match status" value="1"/>
</dbReference>
<dbReference type="PANTHER" id="PTHR30558">
    <property type="entry name" value="EXBD MEMBRANE COMPONENT OF PMF-DRIVEN MACROMOLECULE IMPORT SYSTEM"/>
    <property type="match status" value="1"/>
</dbReference>
<keyword evidence="7" id="KW-0653">Protein transport</keyword>
<keyword evidence="3" id="KW-1003">Cell membrane</keyword>
<dbReference type="InterPro" id="IPR003400">
    <property type="entry name" value="ExbD"/>
</dbReference>
<evidence type="ECO:0000256" key="4">
    <source>
        <dbReference type="ARBA" id="ARBA00022692"/>
    </source>
</evidence>
<proteinExistence type="inferred from homology"/>
<evidence type="ECO:0000256" key="6">
    <source>
        <dbReference type="ARBA" id="ARBA00023136"/>
    </source>
</evidence>
<dbReference type="EMBL" id="JAGEVF010000012">
    <property type="protein sequence ID" value="MBO3117796.1"/>
    <property type="molecule type" value="Genomic_DNA"/>
</dbReference>
<organism evidence="8 9">
    <name type="scientific">Winogradskyella pelagia</name>
    <dbReference type="NCBI Taxonomy" id="2819984"/>
    <lineage>
        <taxon>Bacteria</taxon>
        <taxon>Pseudomonadati</taxon>
        <taxon>Bacteroidota</taxon>
        <taxon>Flavobacteriia</taxon>
        <taxon>Flavobacteriales</taxon>
        <taxon>Flavobacteriaceae</taxon>
        <taxon>Winogradskyella</taxon>
    </lineage>
</organism>
<evidence type="ECO:0000256" key="2">
    <source>
        <dbReference type="ARBA" id="ARBA00005811"/>
    </source>
</evidence>
<evidence type="ECO:0000313" key="9">
    <source>
        <dbReference type="Proteomes" id="UP000676776"/>
    </source>
</evidence>
<reference evidence="8 9" key="1">
    <citation type="submission" date="2021-03" db="EMBL/GenBank/DDBJ databases">
        <title>Winogradskyella sp. nov., isolated from costal sediment.</title>
        <authorList>
            <person name="Gao C."/>
        </authorList>
    </citation>
    <scope>NUCLEOTIDE SEQUENCE [LARGE SCALE GENOMIC DNA]</scope>
    <source>
        <strain evidence="8 9">DF17</strain>
    </source>
</reference>
<protein>
    <submittedName>
        <fullName evidence="8">Biopolymer transporter ExbD</fullName>
    </submittedName>
</protein>
<dbReference type="Proteomes" id="UP000676776">
    <property type="component" value="Unassembled WGS sequence"/>
</dbReference>
<evidence type="ECO:0000313" key="8">
    <source>
        <dbReference type="EMBL" id="MBO3117796.1"/>
    </source>
</evidence>
<dbReference type="RefSeq" id="WP_208155150.1">
    <property type="nucleotide sequence ID" value="NZ_JAGEVF010000012.1"/>
</dbReference>
<evidence type="ECO:0000256" key="5">
    <source>
        <dbReference type="ARBA" id="ARBA00022989"/>
    </source>
</evidence>
<keyword evidence="5" id="KW-1133">Transmembrane helix</keyword>
<comment type="subcellular location">
    <subcellularLocation>
        <location evidence="1">Cell membrane</location>
        <topology evidence="1">Single-pass membrane protein</topology>
    </subcellularLocation>
    <subcellularLocation>
        <location evidence="7">Cell membrane</location>
        <topology evidence="7">Single-pass type II membrane protein</topology>
    </subcellularLocation>
</comment>